<keyword evidence="7" id="KW-0539">Nucleus</keyword>
<proteinExistence type="inferred from homology"/>
<gene>
    <name evidence="11" type="ORF">CC78DRAFT_514064</name>
</gene>
<keyword evidence="3" id="KW-0540">Nuclease</keyword>
<dbReference type="GO" id="GO:0071040">
    <property type="term" value="P:nuclear polyadenylation-dependent antisense transcript catabolic process"/>
    <property type="evidence" value="ECO:0007669"/>
    <property type="project" value="TreeGrafter"/>
</dbReference>
<keyword evidence="6" id="KW-0269">Exonuclease</keyword>
<feature type="region of interest" description="Disordered" evidence="9">
    <location>
        <begin position="707"/>
        <end position="808"/>
    </location>
</feature>
<dbReference type="GO" id="GO:0000175">
    <property type="term" value="F:3'-5'-RNA exonuclease activity"/>
    <property type="evidence" value="ECO:0007669"/>
    <property type="project" value="InterPro"/>
</dbReference>
<dbReference type="InterPro" id="IPR010997">
    <property type="entry name" value="HRDC-like_sf"/>
</dbReference>
<dbReference type="InterPro" id="IPR045092">
    <property type="entry name" value="Rrp6-like"/>
</dbReference>
<comment type="similarity">
    <text evidence="8">Belongs to the exosome component 10/RRP6 family.</text>
</comment>
<dbReference type="GO" id="GO:0000467">
    <property type="term" value="P:exonucleolytic trimming to generate mature 3'-end of 5.8S rRNA from tricistronic rRNA transcript (SSU-rRNA, 5.8S rRNA, LSU-rRNA)"/>
    <property type="evidence" value="ECO:0007669"/>
    <property type="project" value="InterPro"/>
</dbReference>
<dbReference type="GO" id="GO:0000166">
    <property type="term" value="F:nucleotide binding"/>
    <property type="evidence" value="ECO:0007669"/>
    <property type="project" value="InterPro"/>
</dbReference>
<dbReference type="InterPro" id="IPR012337">
    <property type="entry name" value="RNaseH-like_sf"/>
</dbReference>
<reference evidence="12" key="1">
    <citation type="journal article" date="2020" name="Stud. Mycol.">
        <title>101 Dothideomycetes genomes: A test case for predicting lifestyles and emergence of pathogens.</title>
        <authorList>
            <person name="Haridas S."/>
            <person name="Albert R."/>
            <person name="Binder M."/>
            <person name="Bloem J."/>
            <person name="LaButti K."/>
            <person name="Salamov A."/>
            <person name="Andreopoulos B."/>
            <person name="Baker S."/>
            <person name="Barry K."/>
            <person name="Bills G."/>
            <person name="Bluhm B."/>
            <person name="Cannon C."/>
            <person name="Castanera R."/>
            <person name="Culley D."/>
            <person name="Daum C."/>
            <person name="Ezra D."/>
            <person name="Gonzalez J."/>
            <person name="Henrissat B."/>
            <person name="Kuo A."/>
            <person name="Liang C."/>
            <person name="Lipzen A."/>
            <person name="Lutzoni F."/>
            <person name="Magnuson J."/>
            <person name="Mondo S."/>
            <person name="Nolan M."/>
            <person name="Ohm R."/>
            <person name="Pangilinan J."/>
            <person name="Park H.-J."/>
            <person name="Ramirez L."/>
            <person name="Alfaro M."/>
            <person name="Sun H."/>
            <person name="Tritt A."/>
            <person name="Yoshinaga Y."/>
            <person name="Zwiers L.-H."/>
            <person name="Turgeon B."/>
            <person name="Goodwin S."/>
            <person name="Spatafora J."/>
            <person name="Crous P."/>
            <person name="Grigoriev I."/>
        </authorList>
    </citation>
    <scope>NUCLEOTIDE SEQUENCE [LARGE SCALE GENOMIC DNA]</scope>
    <source>
        <strain evidence="12">CBS 304.66</strain>
    </source>
</reference>
<dbReference type="InterPro" id="IPR049559">
    <property type="entry name" value="Rrp6p-like_exo"/>
</dbReference>
<accession>A0A9P4KGV5</accession>
<dbReference type="GO" id="GO:0071039">
    <property type="term" value="P:nuclear polyadenylation-dependent CUT catabolic process"/>
    <property type="evidence" value="ECO:0007669"/>
    <property type="project" value="TreeGrafter"/>
</dbReference>
<evidence type="ECO:0000313" key="11">
    <source>
        <dbReference type="EMBL" id="KAF2266185.1"/>
    </source>
</evidence>
<dbReference type="GO" id="GO:0071036">
    <property type="term" value="P:nuclear polyadenylation-dependent snoRNA catabolic process"/>
    <property type="evidence" value="ECO:0007669"/>
    <property type="project" value="TreeGrafter"/>
</dbReference>
<evidence type="ECO:0000256" key="2">
    <source>
        <dbReference type="ARBA" id="ARBA00022552"/>
    </source>
</evidence>
<dbReference type="SUPFAM" id="SSF53098">
    <property type="entry name" value="Ribonuclease H-like"/>
    <property type="match status" value="1"/>
</dbReference>
<evidence type="ECO:0000256" key="4">
    <source>
        <dbReference type="ARBA" id="ARBA00022801"/>
    </source>
</evidence>
<dbReference type="Proteomes" id="UP000800093">
    <property type="component" value="Unassembled WGS sequence"/>
</dbReference>
<dbReference type="InterPro" id="IPR002121">
    <property type="entry name" value="HRDC_dom"/>
</dbReference>
<protein>
    <submittedName>
        <fullName evidence="11">Exosome complex exonuclease-like protein Rrp6</fullName>
    </submittedName>
</protein>
<dbReference type="InterPro" id="IPR002562">
    <property type="entry name" value="3'-5'_exonuclease_dom"/>
</dbReference>
<comment type="subcellular location">
    <subcellularLocation>
        <location evidence="1">Nucleus</location>
    </subcellularLocation>
</comment>
<dbReference type="PANTHER" id="PTHR12124:SF47">
    <property type="entry name" value="EXOSOME COMPONENT 10"/>
    <property type="match status" value="1"/>
</dbReference>
<dbReference type="InterPro" id="IPR036397">
    <property type="entry name" value="RNaseH_sf"/>
</dbReference>
<dbReference type="OrthoDB" id="2250022at2759"/>
<dbReference type="SUPFAM" id="SSF47819">
    <property type="entry name" value="HRDC-like"/>
    <property type="match status" value="1"/>
</dbReference>
<dbReference type="GO" id="GO:0071051">
    <property type="term" value="P:poly(A)-dependent snoRNA 3'-end processing"/>
    <property type="evidence" value="ECO:0007669"/>
    <property type="project" value="TreeGrafter"/>
</dbReference>
<keyword evidence="5" id="KW-0271">Exosome</keyword>
<dbReference type="GO" id="GO:0071037">
    <property type="term" value="P:nuclear polyadenylation-dependent snRNA catabolic process"/>
    <property type="evidence" value="ECO:0007669"/>
    <property type="project" value="TreeGrafter"/>
</dbReference>
<dbReference type="InterPro" id="IPR012588">
    <property type="entry name" value="Exosome-assoc_fac_Rrp6_N"/>
</dbReference>
<dbReference type="Pfam" id="PF08066">
    <property type="entry name" value="PMC2NT"/>
    <property type="match status" value="1"/>
</dbReference>
<evidence type="ECO:0000259" key="10">
    <source>
        <dbReference type="PROSITE" id="PS50967"/>
    </source>
</evidence>
<sequence>MDSFKSLQDTISAALVSTTRSATRINGADIAFQRSLNPKLGTAVDAQNARLLQLAQCLLENAASSSDAVGPKLPDVEAIDGNWKGVVDIVDSLLEKADISLDEYTGVIKRMSPSGDQVRTAATSKSHFSSGLKHFAKPQLSFEHVPQNNETGGFRPLMTYKPHAKVPLAECMKAFKDSNGCEQFPHPYQTEIESYEYPPSMYEVAEPQPYPPFETTTASFVDTPEALAMMLAELKTAKEIAIDLEHHDNRTYVGMLSLMQISTRNKDWIVDTLKPWRRRLECLNEVFADPNVLKVLHGAYMDIVWLQRDLGLYVVGLFDTYHAARALGYPQASLAFLLDKFVNFKAQKQYRLADWRVRPLSDELFSYARADTHFLLHVFDHMRNELIERSNLEDPERNKIHDVLKNSKETALQRYEHPIYDSEFGLGSAGWYRLISRTPVHFNPEQFSVFRAVHKWRDDVARQQDESTLFIMPNHAVFSIARAMPLDKPTLFTVTQHVSPILREKADDLISVIARAKAAGENGPDLNDMLKKIAHIKFPAMESTKAPESAPSSTLAELELRTAPAIATLDTPAPRASLSRFWGSLLSGEASGQRRSASTLNVSLALPLPPLTAEIFAEPASVAAQSNIPQAEKLEHVFVPKEERPPEDQRTDIFIVKQLGAGHKRKRAAVENQVELSTDELDKVGPTNNGEADEIMLEGEVDELSRRKEKALRKAAKREAKKQKALLQSAENAGSLNDGDEEAAFDYTSAPSVLRAREVEAEQTKAGKKKKDKKKDPGFSPFSGLQDALKGLPRSQKEGPGRSRTFTS</sequence>
<evidence type="ECO:0000256" key="3">
    <source>
        <dbReference type="ARBA" id="ARBA00022722"/>
    </source>
</evidence>
<dbReference type="SMART" id="SM00474">
    <property type="entry name" value="35EXOc"/>
    <property type="match status" value="1"/>
</dbReference>
<evidence type="ECO:0000256" key="7">
    <source>
        <dbReference type="ARBA" id="ARBA00023242"/>
    </source>
</evidence>
<keyword evidence="2" id="KW-0698">rRNA processing</keyword>
<evidence type="ECO:0000256" key="9">
    <source>
        <dbReference type="SAM" id="MobiDB-lite"/>
    </source>
</evidence>
<evidence type="ECO:0000313" key="12">
    <source>
        <dbReference type="Proteomes" id="UP000800093"/>
    </source>
</evidence>
<feature type="compositionally biased region" description="Basic and acidic residues" evidence="9">
    <location>
        <begin position="755"/>
        <end position="765"/>
    </location>
</feature>
<dbReference type="Pfam" id="PF01612">
    <property type="entry name" value="DNA_pol_A_exo1"/>
    <property type="match status" value="1"/>
</dbReference>
<dbReference type="GO" id="GO:0003727">
    <property type="term" value="F:single-stranded RNA binding"/>
    <property type="evidence" value="ECO:0007669"/>
    <property type="project" value="TreeGrafter"/>
</dbReference>
<dbReference type="FunFam" id="1.10.150.80:FF:000001">
    <property type="entry name" value="Putative exosome component 10"/>
    <property type="match status" value="1"/>
</dbReference>
<dbReference type="Pfam" id="PF00570">
    <property type="entry name" value="HRDC"/>
    <property type="match status" value="1"/>
</dbReference>
<dbReference type="InterPro" id="IPR044876">
    <property type="entry name" value="HRDC_dom_sf"/>
</dbReference>
<dbReference type="GO" id="GO:0000176">
    <property type="term" value="C:nuclear exosome (RNase complex)"/>
    <property type="evidence" value="ECO:0007669"/>
    <property type="project" value="InterPro"/>
</dbReference>
<evidence type="ECO:0000256" key="6">
    <source>
        <dbReference type="ARBA" id="ARBA00022839"/>
    </source>
</evidence>
<dbReference type="Gene3D" id="3.30.420.10">
    <property type="entry name" value="Ribonuclease H-like superfamily/Ribonuclease H"/>
    <property type="match status" value="1"/>
</dbReference>
<dbReference type="FunFam" id="3.30.420.10:FF:000059">
    <property type="entry name" value="Exosome complex exonuclease Rrp6"/>
    <property type="match status" value="1"/>
</dbReference>
<dbReference type="AlphaFoldDB" id="A0A9P4KGV5"/>
<dbReference type="PANTHER" id="PTHR12124">
    <property type="entry name" value="POLYMYOSITIS/SCLERODERMA AUTOANTIGEN-RELATED"/>
    <property type="match status" value="1"/>
</dbReference>
<dbReference type="CDD" id="cd06147">
    <property type="entry name" value="Rrp6p_like_exo"/>
    <property type="match status" value="1"/>
</dbReference>
<comment type="caution">
    <text evidence="11">The sequence shown here is derived from an EMBL/GenBank/DDBJ whole genome shotgun (WGS) entry which is preliminary data.</text>
</comment>
<dbReference type="Gene3D" id="1.10.150.80">
    <property type="entry name" value="HRDC domain"/>
    <property type="match status" value="1"/>
</dbReference>
<feature type="domain" description="HRDC" evidence="10">
    <location>
        <begin position="443"/>
        <end position="523"/>
    </location>
</feature>
<dbReference type="GO" id="GO:0005730">
    <property type="term" value="C:nucleolus"/>
    <property type="evidence" value="ECO:0007669"/>
    <property type="project" value="TreeGrafter"/>
</dbReference>
<organism evidence="11 12">
    <name type="scientific">Lojkania enalia</name>
    <dbReference type="NCBI Taxonomy" id="147567"/>
    <lineage>
        <taxon>Eukaryota</taxon>
        <taxon>Fungi</taxon>
        <taxon>Dikarya</taxon>
        <taxon>Ascomycota</taxon>
        <taxon>Pezizomycotina</taxon>
        <taxon>Dothideomycetes</taxon>
        <taxon>Pleosporomycetidae</taxon>
        <taxon>Pleosporales</taxon>
        <taxon>Pleosporales incertae sedis</taxon>
        <taxon>Lojkania</taxon>
    </lineage>
</organism>
<keyword evidence="12" id="KW-1185">Reference proteome</keyword>
<evidence type="ECO:0000256" key="1">
    <source>
        <dbReference type="ARBA" id="ARBA00004123"/>
    </source>
</evidence>
<dbReference type="GO" id="GO:0071038">
    <property type="term" value="P:TRAMP-dependent tRNA surveillance pathway"/>
    <property type="evidence" value="ECO:0007669"/>
    <property type="project" value="TreeGrafter"/>
</dbReference>
<dbReference type="SMART" id="SM00341">
    <property type="entry name" value="HRDC"/>
    <property type="match status" value="1"/>
</dbReference>
<keyword evidence="4" id="KW-0378">Hydrolase</keyword>
<feature type="compositionally biased region" description="Basic residues" evidence="9">
    <location>
        <begin position="707"/>
        <end position="724"/>
    </location>
</feature>
<evidence type="ECO:0000256" key="5">
    <source>
        <dbReference type="ARBA" id="ARBA00022835"/>
    </source>
</evidence>
<dbReference type="GO" id="GO:0071035">
    <property type="term" value="P:nuclear polyadenylation-dependent rRNA catabolic process"/>
    <property type="evidence" value="ECO:0007669"/>
    <property type="project" value="TreeGrafter"/>
</dbReference>
<evidence type="ECO:0000256" key="8">
    <source>
        <dbReference type="ARBA" id="ARBA00043957"/>
    </source>
</evidence>
<dbReference type="EMBL" id="ML986600">
    <property type="protein sequence ID" value="KAF2266185.1"/>
    <property type="molecule type" value="Genomic_DNA"/>
</dbReference>
<dbReference type="PROSITE" id="PS50967">
    <property type="entry name" value="HRDC"/>
    <property type="match status" value="1"/>
</dbReference>
<name>A0A9P4KGV5_9PLEO</name>
<dbReference type="GO" id="GO:0071044">
    <property type="term" value="P:histone mRNA catabolic process"/>
    <property type="evidence" value="ECO:0007669"/>
    <property type="project" value="TreeGrafter"/>
</dbReference>